<keyword evidence="2" id="KW-0808">Transferase</keyword>
<dbReference type="STRING" id="1173027.Mic7113_4995"/>
<name>K9WLI0_9CYAN</name>
<dbReference type="eggNOG" id="COG1216">
    <property type="taxonomic scope" value="Bacteria"/>
</dbReference>
<dbReference type="InterPro" id="IPR050834">
    <property type="entry name" value="Glycosyltransf_2"/>
</dbReference>
<evidence type="ECO:0000313" key="2">
    <source>
        <dbReference type="EMBL" id="AFZ20656.1"/>
    </source>
</evidence>
<dbReference type="EMBL" id="CP003630">
    <property type="protein sequence ID" value="AFZ20656.1"/>
    <property type="molecule type" value="Genomic_DNA"/>
</dbReference>
<evidence type="ECO:0000259" key="1">
    <source>
        <dbReference type="Pfam" id="PF10111"/>
    </source>
</evidence>
<dbReference type="Proteomes" id="UP000010471">
    <property type="component" value="Chromosome"/>
</dbReference>
<dbReference type="Pfam" id="PF10111">
    <property type="entry name" value="Glyco_tranf_2_2"/>
    <property type="match status" value="1"/>
</dbReference>
<dbReference type="InterPro" id="IPR029044">
    <property type="entry name" value="Nucleotide-diphossugar_trans"/>
</dbReference>
<feature type="domain" description="Glycosyltransferase 2-like prokaryotic type" evidence="1">
    <location>
        <begin position="5"/>
        <end position="251"/>
    </location>
</feature>
<dbReference type="PANTHER" id="PTHR43685:SF2">
    <property type="entry name" value="GLYCOSYLTRANSFERASE 2-LIKE DOMAIN-CONTAINING PROTEIN"/>
    <property type="match status" value="1"/>
</dbReference>
<dbReference type="HOGENOM" id="CLU_025996_0_0_3"/>
<gene>
    <name evidence="2" type="ORF">Mic7113_4995</name>
</gene>
<dbReference type="AlphaFoldDB" id="K9WLI0"/>
<reference evidence="2 3" key="1">
    <citation type="submission" date="2012-06" db="EMBL/GenBank/DDBJ databases">
        <title>Finished chromosome of genome of Microcoleus sp. PCC 7113.</title>
        <authorList>
            <consortium name="US DOE Joint Genome Institute"/>
            <person name="Gugger M."/>
            <person name="Coursin T."/>
            <person name="Rippka R."/>
            <person name="Tandeau De Marsac N."/>
            <person name="Huntemann M."/>
            <person name="Wei C.-L."/>
            <person name="Han J."/>
            <person name="Detter J.C."/>
            <person name="Han C."/>
            <person name="Tapia R."/>
            <person name="Chen A."/>
            <person name="Kyrpides N."/>
            <person name="Mavromatis K."/>
            <person name="Markowitz V."/>
            <person name="Szeto E."/>
            <person name="Ivanova N."/>
            <person name="Pagani I."/>
            <person name="Pati A."/>
            <person name="Goodwin L."/>
            <person name="Nordberg H.P."/>
            <person name="Cantor M.N."/>
            <person name="Hua S.X."/>
            <person name="Woyke T."/>
            <person name="Kerfeld C.A."/>
        </authorList>
    </citation>
    <scope>NUCLEOTIDE SEQUENCE [LARGE SCALE GENOMIC DNA]</scope>
    <source>
        <strain evidence="2 3">PCC 7113</strain>
    </source>
</reference>
<dbReference type="PANTHER" id="PTHR43685">
    <property type="entry name" value="GLYCOSYLTRANSFERASE"/>
    <property type="match status" value="1"/>
</dbReference>
<dbReference type="SUPFAM" id="SSF53448">
    <property type="entry name" value="Nucleotide-diphospho-sugar transferases"/>
    <property type="match status" value="1"/>
</dbReference>
<dbReference type="Gene3D" id="3.90.550.10">
    <property type="entry name" value="Spore Coat Polysaccharide Biosynthesis Protein SpsA, Chain A"/>
    <property type="match status" value="1"/>
</dbReference>
<proteinExistence type="predicted"/>
<sequence length="321" mass="36105">MVLISVIVPVYNGEKTIKSTMDSVLNQTFTDFELIVINDGSQDSTLAVVNEIQDARIRVFSFPNSGVSASRNRGLAEAKGEFISFLDADDLWTPDKLEAQLKALQQNPQAAVAYSWSDWIDESGQFLRAGGHITVNGNAYEKLLLRDFVESGSNPLIRRQALEEVGTFDESLAFAEDWDLWLRLAARYEYVAVPSPQILYRISPDSASFNVWKMEAGSLKVIERHFAQAPESLQPLKREALGSRYKYLMFKAIEGNLERKKGLAAVRFLWQAIRYDSLMLRRVKIILIVLVKIAAAILLPSQQAQALLEVFKKRSSSRSPS</sequence>
<keyword evidence="3" id="KW-1185">Reference proteome</keyword>
<dbReference type="GO" id="GO:0016740">
    <property type="term" value="F:transferase activity"/>
    <property type="evidence" value="ECO:0007669"/>
    <property type="project" value="UniProtKB-KW"/>
</dbReference>
<dbReference type="InterPro" id="IPR019290">
    <property type="entry name" value="GlycosylTrfase-like_prok"/>
</dbReference>
<dbReference type="RefSeq" id="WP_015184791.1">
    <property type="nucleotide sequence ID" value="NC_019738.1"/>
</dbReference>
<protein>
    <submittedName>
        <fullName evidence="2">Putative glycosyltransferase</fullName>
    </submittedName>
</protein>
<accession>K9WLI0</accession>
<dbReference type="PATRIC" id="fig|1173027.3.peg.5536"/>
<organism evidence="2 3">
    <name type="scientific">Allocoleopsis franciscana PCC 7113</name>
    <dbReference type="NCBI Taxonomy" id="1173027"/>
    <lineage>
        <taxon>Bacteria</taxon>
        <taxon>Bacillati</taxon>
        <taxon>Cyanobacteriota</taxon>
        <taxon>Cyanophyceae</taxon>
        <taxon>Coleofasciculales</taxon>
        <taxon>Coleofasciculaceae</taxon>
        <taxon>Allocoleopsis</taxon>
        <taxon>Allocoleopsis franciscana</taxon>
    </lineage>
</organism>
<evidence type="ECO:0000313" key="3">
    <source>
        <dbReference type="Proteomes" id="UP000010471"/>
    </source>
</evidence>
<dbReference type="OrthoDB" id="9812327at2"/>
<dbReference type="KEGG" id="mic:Mic7113_4995"/>